<dbReference type="InterPro" id="IPR013083">
    <property type="entry name" value="Znf_RING/FYVE/PHD"/>
</dbReference>
<feature type="compositionally biased region" description="Basic residues" evidence="1">
    <location>
        <begin position="157"/>
        <end position="167"/>
    </location>
</feature>
<organism evidence="3 4">
    <name type="scientific">Toxoplasma gondii TgCatPRC2</name>
    <dbReference type="NCBI Taxonomy" id="1130821"/>
    <lineage>
        <taxon>Eukaryota</taxon>
        <taxon>Sar</taxon>
        <taxon>Alveolata</taxon>
        <taxon>Apicomplexa</taxon>
        <taxon>Conoidasida</taxon>
        <taxon>Coccidia</taxon>
        <taxon>Eucoccidiorida</taxon>
        <taxon>Eimeriorina</taxon>
        <taxon>Sarcocystidae</taxon>
        <taxon>Toxoplasma</taxon>
    </lineage>
</organism>
<keyword evidence="3" id="KW-0489">Methyltransferase</keyword>
<feature type="compositionally biased region" description="Basic and acidic residues" evidence="1">
    <location>
        <begin position="141"/>
        <end position="156"/>
    </location>
</feature>
<dbReference type="GO" id="GO:0032259">
    <property type="term" value="P:methylation"/>
    <property type="evidence" value="ECO:0007669"/>
    <property type="project" value="UniProtKB-KW"/>
</dbReference>
<evidence type="ECO:0000313" key="3">
    <source>
        <dbReference type="EMBL" id="KYK72204.1"/>
    </source>
</evidence>
<dbReference type="SUPFAM" id="SSF51905">
    <property type="entry name" value="FAD/NAD(P)-binding domain"/>
    <property type="match status" value="1"/>
</dbReference>
<feature type="compositionally biased region" description="Basic and acidic residues" evidence="1">
    <location>
        <begin position="1276"/>
        <end position="1304"/>
    </location>
</feature>
<dbReference type="VEuPathDB" id="ToxoDB:TGPRC2_242415B"/>
<dbReference type="Pfam" id="PF01593">
    <property type="entry name" value="Amino_oxidase"/>
    <property type="match status" value="1"/>
</dbReference>
<feature type="non-terminal residue" evidence="3">
    <location>
        <position position="1"/>
    </location>
</feature>
<comment type="caution">
    <text evidence="3">The sequence shown here is derived from an EMBL/GenBank/DDBJ whole genome shotgun (WGS) entry which is preliminary data.</text>
</comment>
<feature type="region of interest" description="Disordered" evidence="1">
    <location>
        <begin position="1076"/>
        <end position="1102"/>
    </location>
</feature>
<feature type="compositionally biased region" description="Basic and acidic residues" evidence="1">
    <location>
        <begin position="510"/>
        <end position="519"/>
    </location>
</feature>
<dbReference type="Gene3D" id="3.90.660.10">
    <property type="match status" value="1"/>
</dbReference>
<feature type="region of interest" description="Disordered" evidence="1">
    <location>
        <begin position="1404"/>
        <end position="1446"/>
    </location>
</feature>
<dbReference type="GO" id="GO:0016491">
    <property type="term" value="F:oxidoreductase activity"/>
    <property type="evidence" value="ECO:0007669"/>
    <property type="project" value="InterPro"/>
</dbReference>
<feature type="region of interest" description="Disordered" evidence="1">
    <location>
        <begin position="1157"/>
        <end position="1346"/>
    </location>
</feature>
<feature type="domain" description="Amine oxidase" evidence="2">
    <location>
        <begin position="2"/>
        <end position="96"/>
    </location>
</feature>
<feature type="compositionally biased region" description="Basic and acidic residues" evidence="1">
    <location>
        <begin position="1166"/>
        <end position="1176"/>
    </location>
</feature>
<proteinExistence type="predicted"/>
<gene>
    <name evidence="3" type="ORF">TGPRC2_242415B</name>
</gene>
<keyword evidence="3" id="KW-0808">Transferase</keyword>
<dbReference type="InterPro" id="IPR011011">
    <property type="entry name" value="Znf_FYVE_PHD"/>
</dbReference>
<feature type="region of interest" description="Disordered" evidence="1">
    <location>
        <begin position="574"/>
        <end position="648"/>
    </location>
</feature>
<feature type="compositionally biased region" description="Basic and acidic residues" evidence="1">
    <location>
        <begin position="1191"/>
        <end position="1241"/>
    </location>
</feature>
<dbReference type="SUPFAM" id="SSF57903">
    <property type="entry name" value="FYVE/PHD zinc finger"/>
    <property type="match status" value="1"/>
</dbReference>
<dbReference type="EMBL" id="AHZP02000023">
    <property type="protein sequence ID" value="KYK72204.1"/>
    <property type="molecule type" value="Genomic_DNA"/>
</dbReference>
<feature type="compositionally biased region" description="Low complexity" evidence="1">
    <location>
        <begin position="1415"/>
        <end position="1432"/>
    </location>
</feature>
<dbReference type="InterPro" id="IPR050281">
    <property type="entry name" value="Flavin_monoamine_oxidase"/>
</dbReference>
<feature type="region of interest" description="Disordered" evidence="1">
    <location>
        <begin position="139"/>
        <end position="175"/>
    </location>
</feature>
<dbReference type="PANTHER" id="PTHR10742">
    <property type="entry name" value="FLAVIN MONOAMINE OXIDASE"/>
    <property type="match status" value="1"/>
</dbReference>
<feature type="region of interest" description="Disordered" evidence="1">
    <location>
        <begin position="431"/>
        <end position="478"/>
    </location>
</feature>
<dbReference type="InterPro" id="IPR036188">
    <property type="entry name" value="FAD/NAD-bd_sf"/>
</dbReference>
<evidence type="ECO:0000259" key="2">
    <source>
        <dbReference type="Pfam" id="PF01593"/>
    </source>
</evidence>
<evidence type="ECO:0000313" key="4">
    <source>
        <dbReference type="Proteomes" id="UP000075225"/>
    </source>
</evidence>
<feature type="region of interest" description="Disordered" evidence="1">
    <location>
        <begin position="1519"/>
        <end position="1545"/>
    </location>
</feature>
<evidence type="ECO:0000256" key="1">
    <source>
        <dbReference type="SAM" id="MobiDB-lite"/>
    </source>
</evidence>
<feature type="compositionally biased region" description="Basic and acidic residues" evidence="1">
    <location>
        <begin position="1404"/>
        <end position="1414"/>
    </location>
</feature>
<dbReference type="SUPFAM" id="SSF54373">
    <property type="entry name" value="FAD-linked reductases, C-terminal domain"/>
    <property type="match status" value="1"/>
</dbReference>
<feature type="compositionally biased region" description="Basic and acidic residues" evidence="1">
    <location>
        <begin position="1794"/>
        <end position="1804"/>
    </location>
</feature>
<dbReference type="Gene3D" id="3.50.50.60">
    <property type="entry name" value="FAD/NAD(P)-binding domain"/>
    <property type="match status" value="1"/>
</dbReference>
<accession>A0A151HSK3</accession>
<feature type="compositionally biased region" description="Acidic residues" evidence="1">
    <location>
        <begin position="1320"/>
        <end position="1338"/>
    </location>
</feature>
<dbReference type="PANTHER" id="PTHR10742:SF415">
    <property type="entry name" value="CHROMOSOME UNDETERMINED SCAFFOLD_56, WHOLE GENOME SHOTGUN SEQUENCE"/>
    <property type="match status" value="1"/>
</dbReference>
<feature type="compositionally biased region" description="Basic and acidic residues" evidence="1">
    <location>
        <begin position="590"/>
        <end position="607"/>
    </location>
</feature>
<sequence length="1829" mass="200942">VVAEVLAVLQRMFGLPDKKFPPPVDFIVTRWQDDPFARGSYSFPAVNAFDDDTEILRTPHPAENPRVLFAGEYVSKAYFQCVDGAFDTGLRAAECVAHEGLHLPLPPREDRTPLALDVFTGCLSSRQADACSEFALASPAKKREANQEKREGNRAKREGKRRKRQKRRENELSLSTHMLTPCPFTGFPVPSVPTALRGYYITDMSDAGLTDGEGSGPELSFSLSAEGRRCSAGKRAELELCEERFLRRCLEFLEAGGEEEKGKGAKEDSGLLGGFFSFPSQRFFYDAFFGHPTLCGSEENRVPCSGESGRRSSFADPTVLCAVLTSALAFTREEIEEALATHARQGRSSIRGSFFSDADASAAVEGKVEREGVELRRSALRLDEQAVEPVSEEFQELRDFLAFLGTRDPFARRRLLLPLWVAAQSARERRGQVKGLEEVDEERRGASNEDEPQETEASLARETVETERGKADDEGVASCAASSPLIERRFGAEGREQVNRRARRTATTVAEDRLSHAESELDSEGEGAERKERQRVRWVYLRAAEVLTRHARAAAFLPSLSPVGLASFLVDSLPRLPPKKRTGASAKSGRTADRETLRTLREKKSRNSDLAAHATRAHTHEDAENTPDLVERSRSFPPSLSRQVSPECGNETRMALIVSRSQAERENIRGDCGGVKGGCSEEKTEKNSRSLGVTRKVLKGARRRLPTASEFKRELENRLLHHLARSAFPSDIEATALRELLRAAQDERDIISCCHRRQAEAGKGVAKEDLEVQGDSSCLSPAFTESIERQTTQRSAKSEGGETASRYQGLRSGLRGQTEEGNEVEVTGANAGDEREFPHAGPKSGESEHFDYGSEDDFELREGGLLSDSEGEKGSYHERLCWMCGVGGDLLLCDGEGDPDMRRERTASREEKGSSTFVTLSRELAANEERKVLPSFEIPRTSASQHHLSPRSQRPLILSPSPRRCRRVFHLACIFPPPTDEELQQDAVWRCPVCRFRSEERQRASGFGDGLVPSSLALHEETASAREHIQESTPEPGEKSRGRDESQRRSVQSFSFFSSSSASSCSSLASSSSYPSSFPPAVSGSVAKGQGGTSGDQRAVHTPRELRRFGTLSSLALHRVSLKKLFVEEVKCLLSTTRRVRRRFDFLARQRERREAVQQRKAQRRRCAEQKREEQRRRKLGKAAKSAPRGAEADGERVGERNGDREDVGKEQHARECSEEEREQHQQHTKERSEEKREGRDGCLCQPAVSSEANGAEEQTEGKVKRRKRGRVVLAKNREGERQGDGEKQETLEEKLTVSEEPKRTIRTRSSVAVRPATNEESDGEKSEDENGDEDLFTEDGRPVDPFLTASKDSRFAFALQVLNEFREANAVSPCHLPLARLAWHIQAGCRCCTYSAAEPGDEKADAEKEDASRGGDSSLLSSVRSSGESNRGLGGKGEPRGGWKAAHCARGDSKNAGDSWCCCGCGREESEGDPEKKGRNCRCDLANLEAAAEAVATLACDAAPGAFEERARRDEELRMRCQIDGEEKRKTGMEKPRKRTSDLPQRLSAACSLESEKSSFLTPSAEARERHEMFWRPDVSSRFQSRASNSLKFLSRFATSPFVPRCFSQPTTSVRSHGLLSTARQPVKAGQFNSLPSRSFTSRSPTSNIVTSNIATSNIATSNGVTSNSFISSSPTSNNLTSTTLSSRDFVVASGLPGVPESVSLSPAGSRALAANCSVSVAPRDKEHPGSLSTACVSGENGGRLSPAPPVNVPCFSRGPMKAAAKARPFLRGGQSRVMPANKSGAVRLPARMPDHPEGRPPENDSMQSPAPGEALQSVPDGNAARPM</sequence>
<protein>
    <submittedName>
        <fullName evidence="3">Histone lysine-specific demethylase LSD1/BHC110/KDMA1A</fullName>
    </submittedName>
</protein>
<dbReference type="InterPro" id="IPR002937">
    <property type="entry name" value="Amino_oxidase"/>
</dbReference>
<feature type="compositionally biased region" description="Basic and acidic residues" evidence="1">
    <location>
        <begin position="1519"/>
        <end position="1542"/>
    </location>
</feature>
<feature type="compositionally biased region" description="Basic and acidic residues" evidence="1">
    <location>
        <begin position="618"/>
        <end position="634"/>
    </location>
</feature>
<dbReference type="Gene3D" id="3.30.40.10">
    <property type="entry name" value="Zinc/RING finger domain, C3HC4 (zinc finger)"/>
    <property type="match status" value="1"/>
</dbReference>
<feature type="region of interest" description="Disordered" evidence="1">
    <location>
        <begin position="1772"/>
        <end position="1829"/>
    </location>
</feature>
<feature type="compositionally biased region" description="Basic and acidic residues" evidence="1">
    <location>
        <begin position="462"/>
        <end position="473"/>
    </location>
</feature>
<dbReference type="CDD" id="cd15489">
    <property type="entry name" value="PHD_SF"/>
    <property type="match status" value="1"/>
</dbReference>
<feature type="region of interest" description="Disordered" evidence="1">
    <location>
        <begin position="781"/>
        <end position="852"/>
    </location>
</feature>
<name>A0A151HSK3_TOXGO</name>
<feature type="region of interest" description="Disordered" evidence="1">
    <location>
        <begin position="1022"/>
        <end position="1047"/>
    </location>
</feature>
<dbReference type="Proteomes" id="UP000075225">
    <property type="component" value="Unassembled WGS sequence"/>
</dbReference>
<reference evidence="4" key="1">
    <citation type="submission" date="2016-03" db="EMBL/GenBank/DDBJ databases">
        <authorList>
            <person name="Sibley D."/>
            <person name="Venepally P."/>
            <person name="Karamycheva S."/>
            <person name="Hadjithomas M."/>
            <person name="Khan A."/>
            <person name="Brunk B."/>
            <person name="Roos D."/>
            <person name="Caler E."/>
            <person name="Lorenzi H."/>
        </authorList>
    </citation>
    <scope>NUCLEOTIDE SEQUENCE [LARGE SCALE GENOMIC DNA]</scope>
    <source>
        <strain evidence="4">TgCatPRC2</strain>
    </source>
</reference>
<dbReference type="GO" id="GO:0008168">
    <property type="term" value="F:methyltransferase activity"/>
    <property type="evidence" value="ECO:0007669"/>
    <property type="project" value="UniProtKB-KW"/>
</dbReference>
<feature type="compositionally biased region" description="Basic and acidic residues" evidence="1">
    <location>
        <begin position="431"/>
        <end position="447"/>
    </location>
</feature>
<feature type="compositionally biased region" description="Basic and acidic residues" evidence="1">
    <location>
        <begin position="490"/>
        <end position="499"/>
    </location>
</feature>
<feature type="region of interest" description="Disordered" evidence="1">
    <location>
        <begin position="490"/>
        <end position="529"/>
    </location>
</feature>